<dbReference type="AlphaFoldDB" id="A0A8K0W9B6"/>
<reference evidence="1" key="1">
    <citation type="journal article" date="2021" name="Nat. Commun.">
        <title>Genetic determinants of endophytism in the Arabidopsis root mycobiome.</title>
        <authorList>
            <person name="Mesny F."/>
            <person name="Miyauchi S."/>
            <person name="Thiergart T."/>
            <person name="Pickel B."/>
            <person name="Atanasova L."/>
            <person name="Karlsson M."/>
            <person name="Huettel B."/>
            <person name="Barry K.W."/>
            <person name="Haridas S."/>
            <person name="Chen C."/>
            <person name="Bauer D."/>
            <person name="Andreopoulos W."/>
            <person name="Pangilinan J."/>
            <person name="LaButti K."/>
            <person name="Riley R."/>
            <person name="Lipzen A."/>
            <person name="Clum A."/>
            <person name="Drula E."/>
            <person name="Henrissat B."/>
            <person name="Kohler A."/>
            <person name="Grigoriev I.V."/>
            <person name="Martin F.M."/>
            <person name="Hacquard S."/>
        </authorList>
    </citation>
    <scope>NUCLEOTIDE SEQUENCE</scope>
    <source>
        <strain evidence="1">MPI-SDFR-AT-0068</strain>
    </source>
</reference>
<name>A0A8K0W9B6_9HYPO</name>
<evidence type="ECO:0000313" key="1">
    <source>
        <dbReference type="EMBL" id="KAH7239226.1"/>
    </source>
</evidence>
<comment type="caution">
    <text evidence="1">The sequence shown here is derived from an EMBL/GenBank/DDBJ whole genome shotgun (WGS) entry which is preliminary data.</text>
</comment>
<dbReference type="OrthoDB" id="5419927at2759"/>
<sequence length="623" mass="70277">MEDARQNLPTSLRVRMNADGEVSTFQSFMRQHSDLTLASSAVIQSTYEEKTAQFVRIVDNNGLRAAIQKYLDNDPKSDFWQTFDAETCSWDQVFEELKNAEEVYKGKGKINPIRRVFRHGAGFSRTLRPLIDGIPQDNGLGLLRGGLQIIFNAVQKRGETCERVFDTFKSIPRAIMRAESLHEIYPKDEGLAAALTDINSELVKCIPAMIDILLRRTEKSKIGQFGKTVFGDSLRDLNIILKPLEDAEKRVNQCQDMLDTRGIAATRHISEDTLQKVTSIQHGVESNSNKYDRMEAAFEAMTSKFSSWEKRGEQERAVHLDEDKIGDVIQQMTSFFQIVVTYAKVYTANDRAHSSKMSGYIRAKFMDYICTEEERLSPTRDLGLVLRKYHDFSTKVLAQANYLLMTPRFQYWLTGPFSDLVLVDGHCSETVGKVAPTSVFCAGFIESHFVQGQTSNSYALVQHPQAILSFFAGEHVTDSSGLCGPFGLVRSLVDQLLFYWPGPSLPDFKFLEGEFMQLAEEGKLDIQDFCDIFAELLSQLDPNSQVWCVVDGISFFETSLHGWRDNMAVVIDSFIKCVTNAAAARKRAGSVKFLLVSPVKSTTTRDVIHGNSRIELRAGNRHY</sequence>
<proteinExistence type="predicted"/>
<dbReference type="PANTHER" id="PTHR40619:SF3">
    <property type="entry name" value="FUNGAL STAND N-TERMINAL GOODBYE DOMAIN-CONTAINING PROTEIN"/>
    <property type="match status" value="1"/>
</dbReference>
<keyword evidence="2" id="KW-1185">Reference proteome</keyword>
<protein>
    <submittedName>
        <fullName evidence="1">Uncharacterized protein</fullName>
    </submittedName>
</protein>
<accession>A0A8K0W9B6</accession>
<dbReference type="PANTHER" id="PTHR40619">
    <property type="entry name" value="FUNGAL STAND N-TERMINAL GOODBYE DOMAIN-CONTAINING PROTEIN"/>
    <property type="match status" value="1"/>
</dbReference>
<gene>
    <name evidence="1" type="ORF">BKA59DRAFT_515506</name>
</gene>
<dbReference type="EMBL" id="JAGPXF010000006">
    <property type="protein sequence ID" value="KAH7239226.1"/>
    <property type="molecule type" value="Genomic_DNA"/>
</dbReference>
<dbReference type="Proteomes" id="UP000813427">
    <property type="component" value="Unassembled WGS sequence"/>
</dbReference>
<evidence type="ECO:0000313" key="2">
    <source>
        <dbReference type="Proteomes" id="UP000813427"/>
    </source>
</evidence>
<organism evidence="1 2">
    <name type="scientific">Fusarium tricinctum</name>
    <dbReference type="NCBI Taxonomy" id="61284"/>
    <lineage>
        <taxon>Eukaryota</taxon>
        <taxon>Fungi</taxon>
        <taxon>Dikarya</taxon>
        <taxon>Ascomycota</taxon>
        <taxon>Pezizomycotina</taxon>
        <taxon>Sordariomycetes</taxon>
        <taxon>Hypocreomycetidae</taxon>
        <taxon>Hypocreales</taxon>
        <taxon>Nectriaceae</taxon>
        <taxon>Fusarium</taxon>
        <taxon>Fusarium tricinctum species complex</taxon>
    </lineage>
</organism>